<dbReference type="InterPro" id="IPR050706">
    <property type="entry name" value="Cyclic-di-GMP_PDE-like"/>
</dbReference>
<dbReference type="EMBL" id="FRFG01000072">
    <property type="protein sequence ID" value="SHO58613.1"/>
    <property type="molecule type" value="Genomic_DNA"/>
</dbReference>
<dbReference type="PANTHER" id="PTHR33121:SF71">
    <property type="entry name" value="OXYGEN SENSOR PROTEIN DOSP"/>
    <property type="match status" value="1"/>
</dbReference>
<reference evidence="4" key="1">
    <citation type="submission" date="2016-12" db="EMBL/GenBank/DDBJ databases">
        <authorList>
            <person name="Rodrigo-Torres L."/>
            <person name="Arahal R.D."/>
            <person name="Lucena T."/>
        </authorList>
    </citation>
    <scope>NUCLEOTIDE SEQUENCE [LARGE SCALE GENOMIC DNA]</scope>
</reference>
<feature type="domain" description="EAL" evidence="1">
    <location>
        <begin position="366"/>
        <end position="619"/>
    </location>
</feature>
<keyword evidence="3" id="KW-0378">Hydrolase</keyword>
<dbReference type="PANTHER" id="PTHR33121">
    <property type="entry name" value="CYCLIC DI-GMP PHOSPHODIESTERASE PDEF"/>
    <property type="match status" value="1"/>
</dbReference>
<dbReference type="Gene3D" id="3.20.20.450">
    <property type="entry name" value="EAL domain"/>
    <property type="match status" value="1"/>
</dbReference>
<dbReference type="InterPro" id="IPR035919">
    <property type="entry name" value="EAL_sf"/>
</dbReference>
<evidence type="ECO:0000259" key="2">
    <source>
        <dbReference type="PROSITE" id="PS50887"/>
    </source>
</evidence>
<dbReference type="AlphaFoldDB" id="A0A1M7Z170"/>
<evidence type="ECO:0000313" key="3">
    <source>
        <dbReference type="EMBL" id="SHO58613.1"/>
    </source>
</evidence>
<dbReference type="InterPro" id="IPR029787">
    <property type="entry name" value="Nucleotide_cyclase"/>
</dbReference>
<dbReference type="Pfam" id="PF00563">
    <property type="entry name" value="EAL"/>
    <property type="match status" value="1"/>
</dbReference>
<dbReference type="CDD" id="cd01948">
    <property type="entry name" value="EAL"/>
    <property type="match status" value="1"/>
</dbReference>
<organism evidence="3 4">
    <name type="scientific">Vibrio quintilis</name>
    <dbReference type="NCBI Taxonomy" id="1117707"/>
    <lineage>
        <taxon>Bacteria</taxon>
        <taxon>Pseudomonadati</taxon>
        <taxon>Pseudomonadota</taxon>
        <taxon>Gammaproteobacteria</taxon>
        <taxon>Vibrionales</taxon>
        <taxon>Vibrionaceae</taxon>
        <taxon>Vibrio</taxon>
    </lineage>
</organism>
<name>A0A1M7Z170_9VIBR</name>
<sequence>MLNINVGGLVIPEALLDNWHTIVNLTTDLLKLSSAAVYVCRNDNKAEELCGYVSEDVFPQVSSESVIPFVQTVMKSHQPLWFPDPDNGKTARLMSEPVPTVSTAGAFPLFWPTRQLFGVFVIAHGHDRVLTGKEHLLLENYRQTIEFHLAGIYQQAEIRHLNHRLEQFQDLDYKNLTDFLCQEIDRRKVVEQQLRYHKHYDSGTGFLNRFSLDMKLRNLLSVNQDEFALIYIGFQNAYVLQSQFGYQAWDDVLRQYRKRLASLDSRFRIMTARPNSTDLILIVESEQLISDLEKICHILSEQSQTEMMVQQDSFPLRSYVGVATAAEGQTAVALIEEAFSAMLSCKDSGDSWAYSSELLAKSPLRIHQLENFLYNAVKNENMRLYFQPKVCPDTYQWQGAEALLRWQHPVLGDISNETLIHLAEKNGLIFEIGAFVLRAAISKASQWRHYAPVFKMAVNISARQLCDVRLVEQVKQFLDEFHLPASYLEIEVTESALITDETMALEVLERLHALGITLSLDDFGTGYASFSYLKKYPFDCIKIDKSFIHSIEHNDKDREIVRSIIQIAGKLDLQVIAEGIETQAQEQFAIREGCSSCQGFLYGRPMPSHEFEKKLIQQELAGCHSSE</sequence>
<evidence type="ECO:0000259" key="1">
    <source>
        <dbReference type="PROSITE" id="PS50883"/>
    </source>
</evidence>
<dbReference type="InterPro" id="IPR000160">
    <property type="entry name" value="GGDEF_dom"/>
</dbReference>
<gene>
    <name evidence="3" type="primary">gmr_4</name>
    <name evidence="3" type="ORF">VQ7734_04385</name>
</gene>
<keyword evidence="4" id="KW-1185">Reference proteome</keyword>
<dbReference type="SMART" id="SM00267">
    <property type="entry name" value="GGDEF"/>
    <property type="match status" value="1"/>
</dbReference>
<protein>
    <submittedName>
        <fullName evidence="3">Cyclic di-GMP phosphodiesterase Gmr</fullName>
        <ecNumber evidence="3">3.1.4.52</ecNumber>
    </submittedName>
</protein>
<proteinExistence type="predicted"/>
<dbReference type="InterPro" id="IPR001633">
    <property type="entry name" value="EAL_dom"/>
</dbReference>
<dbReference type="SMART" id="SM00052">
    <property type="entry name" value="EAL"/>
    <property type="match status" value="1"/>
</dbReference>
<dbReference type="Proteomes" id="UP000184600">
    <property type="component" value="Unassembled WGS sequence"/>
</dbReference>
<dbReference type="InterPro" id="IPR043128">
    <property type="entry name" value="Rev_trsase/Diguanyl_cyclase"/>
</dbReference>
<dbReference type="RefSeq" id="WP_073586058.1">
    <property type="nucleotide sequence ID" value="NZ_AP024898.1"/>
</dbReference>
<dbReference type="Gene3D" id="3.30.70.270">
    <property type="match status" value="1"/>
</dbReference>
<dbReference type="SUPFAM" id="SSF141868">
    <property type="entry name" value="EAL domain-like"/>
    <property type="match status" value="1"/>
</dbReference>
<dbReference type="Pfam" id="PF00990">
    <property type="entry name" value="GGDEF"/>
    <property type="match status" value="1"/>
</dbReference>
<evidence type="ECO:0000313" key="4">
    <source>
        <dbReference type="Proteomes" id="UP000184600"/>
    </source>
</evidence>
<accession>A0A1M7Z170</accession>
<dbReference type="GO" id="GO:0071111">
    <property type="term" value="F:cyclic-guanylate-specific phosphodiesterase activity"/>
    <property type="evidence" value="ECO:0007669"/>
    <property type="project" value="UniProtKB-EC"/>
</dbReference>
<dbReference type="EC" id="3.1.4.52" evidence="3"/>
<dbReference type="SUPFAM" id="SSF55073">
    <property type="entry name" value="Nucleotide cyclase"/>
    <property type="match status" value="1"/>
</dbReference>
<feature type="domain" description="GGDEF" evidence="2">
    <location>
        <begin position="225"/>
        <end position="358"/>
    </location>
</feature>
<dbReference type="PROSITE" id="PS50883">
    <property type="entry name" value="EAL"/>
    <property type="match status" value="1"/>
</dbReference>
<dbReference type="STRING" id="1117707.VQ7734_04385"/>
<dbReference type="PROSITE" id="PS50887">
    <property type="entry name" value="GGDEF"/>
    <property type="match status" value="1"/>
</dbReference>
<dbReference type="SUPFAM" id="SSF55781">
    <property type="entry name" value="GAF domain-like"/>
    <property type="match status" value="1"/>
</dbReference>
<dbReference type="OrthoDB" id="9804951at2"/>